<dbReference type="EMBL" id="CAJNOO010017586">
    <property type="protein sequence ID" value="CAF1524855.1"/>
    <property type="molecule type" value="Genomic_DNA"/>
</dbReference>
<proteinExistence type="predicted"/>
<dbReference type="Proteomes" id="UP000663882">
    <property type="component" value="Unassembled WGS sequence"/>
</dbReference>
<sequence length="91" mass="10758">REIACTQLVRLLKLINENNNNKYFLNLTILHNCFCSILTNVCSKIDDLRMISGKALIEFLNIQFEQTIEHKNDIEKILLLILILNFLIQYY</sequence>
<evidence type="ECO:0000313" key="1">
    <source>
        <dbReference type="EMBL" id="CAF1524855.1"/>
    </source>
</evidence>
<name>A0A815V3P5_9BILA</name>
<evidence type="ECO:0000313" key="2">
    <source>
        <dbReference type="Proteomes" id="UP000663882"/>
    </source>
</evidence>
<dbReference type="AlphaFoldDB" id="A0A815V3P5"/>
<feature type="non-terminal residue" evidence="1">
    <location>
        <position position="1"/>
    </location>
</feature>
<reference evidence="1" key="1">
    <citation type="submission" date="2021-02" db="EMBL/GenBank/DDBJ databases">
        <authorList>
            <person name="Nowell W R."/>
        </authorList>
    </citation>
    <scope>NUCLEOTIDE SEQUENCE</scope>
</reference>
<protein>
    <submittedName>
        <fullName evidence="1">Uncharacterized protein</fullName>
    </submittedName>
</protein>
<gene>
    <name evidence="1" type="ORF">RFH988_LOCUS39369</name>
</gene>
<comment type="caution">
    <text evidence="1">The sequence shown here is derived from an EMBL/GenBank/DDBJ whole genome shotgun (WGS) entry which is preliminary data.</text>
</comment>
<accession>A0A815V3P5</accession>
<organism evidence="1 2">
    <name type="scientific">Rotaria sordida</name>
    <dbReference type="NCBI Taxonomy" id="392033"/>
    <lineage>
        <taxon>Eukaryota</taxon>
        <taxon>Metazoa</taxon>
        <taxon>Spiralia</taxon>
        <taxon>Gnathifera</taxon>
        <taxon>Rotifera</taxon>
        <taxon>Eurotatoria</taxon>
        <taxon>Bdelloidea</taxon>
        <taxon>Philodinida</taxon>
        <taxon>Philodinidae</taxon>
        <taxon>Rotaria</taxon>
    </lineage>
</organism>
<dbReference type="OrthoDB" id="10253476at2759"/>